<protein>
    <submittedName>
        <fullName evidence="3">Uncharacterized protein</fullName>
    </submittedName>
</protein>
<feature type="signal peptide" evidence="2">
    <location>
        <begin position="1"/>
        <end position="28"/>
    </location>
</feature>
<evidence type="ECO:0000256" key="2">
    <source>
        <dbReference type="SAM" id="SignalP"/>
    </source>
</evidence>
<keyword evidence="2" id="KW-0732">Signal</keyword>
<organism evidence="3 4">
    <name type="scientific">Trichocladium antarcticum</name>
    <dbReference type="NCBI Taxonomy" id="1450529"/>
    <lineage>
        <taxon>Eukaryota</taxon>
        <taxon>Fungi</taxon>
        <taxon>Dikarya</taxon>
        <taxon>Ascomycota</taxon>
        <taxon>Pezizomycotina</taxon>
        <taxon>Sordariomycetes</taxon>
        <taxon>Sordariomycetidae</taxon>
        <taxon>Sordariales</taxon>
        <taxon>Chaetomiaceae</taxon>
        <taxon>Trichocladium</taxon>
    </lineage>
</organism>
<comment type="caution">
    <text evidence="3">The sequence shown here is derived from an EMBL/GenBank/DDBJ whole genome shotgun (WGS) entry which is preliminary data.</text>
</comment>
<sequence length="196" mass="21420">MAGSAGRCGSSVLVLFSPLALLIKMGKATERTIHEYWLGILVRESVSHEMGRGSHQWLRRRQRKIVVFGHLFGFALSGYFHARSGQPLVFSGSGKQGWIALSVVIGCVFGFILSGYIHARSGQPLVFIGSGKQGWIALSVVFGNVFGFTLSGYSIEKYVVNHWSPSAVCDKALMTKDQSPGWTESVPVLLDTKNEI</sequence>
<dbReference type="Proteomes" id="UP001304895">
    <property type="component" value="Unassembled WGS sequence"/>
</dbReference>
<name>A0AAN6UMX8_9PEZI</name>
<keyword evidence="1" id="KW-0472">Membrane</keyword>
<feature type="transmembrane region" description="Helical" evidence="1">
    <location>
        <begin position="97"/>
        <end position="114"/>
    </location>
</feature>
<evidence type="ECO:0000313" key="3">
    <source>
        <dbReference type="EMBL" id="KAK4135719.1"/>
    </source>
</evidence>
<reference evidence="3" key="1">
    <citation type="journal article" date="2023" name="Mol. Phylogenet. Evol.">
        <title>Genome-scale phylogeny and comparative genomics of the fungal order Sordariales.</title>
        <authorList>
            <person name="Hensen N."/>
            <person name="Bonometti L."/>
            <person name="Westerberg I."/>
            <person name="Brannstrom I.O."/>
            <person name="Guillou S."/>
            <person name="Cros-Aarteil S."/>
            <person name="Calhoun S."/>
            <person name="Haridas S."/>
            <person name="Kuo A."/>
            <person name="Mondo S."/>
            <person name="Pangilinan J."/>
            <person name="Riley R."/>
            <person name="LaButti K."/>
            <person name="Andreopoulos B."/>
            <person name="Lipzen A."/>
            <person name="Chen C."/>
            <person name="Yan M."/>
            <person name="Daum C."/>
            <person name="Ng V."/>
            <person name="Clum A."/>
            <person name="Steindorff A."/>
            <person name="Ohm R.A."/>
            <person name="Martin F."/>
            <person name="Silar P."/>
            <person name="Natvig D.O."/>
            <person name="Lalanne C."/>
            <person name="Gautier V."/>
            <person name="Ament-Velasquez S.L."/>
            <person name="Kruys A."/>
            <person name="Hutchinson M.I."/>
            <person name="Powell A.J."/>
            <person name="Barry K."/>
            <person name="Miller A.N."/>
            <person name="Grigoriev I.V."/>
            <person name="Debuchy R."/>
            <person name="Gladieux P."/>
            <person name="Hiltunen Thoren M."/>
            <person name="Johannesson H."/>
        </authorList>
    </citation>
    <scope>NUCLEOTIDE SEQUENCE</scope>
    <source>
        <strain evidence="3">CBS 123565</strain>
    </source>
</reference>
<accession>A0AAN6UMX8</accession>
<feature type="transmembrane region" description="Helical" evidence="1">
    <location>
        <begin position="135"/>
        <end position="155"/>
    </location>
</feature>
<keyword evidence="1" id="KW-0812">Transmembrane</keyword>
<keyword evidence="1" id="KW-1133">Transmembrane helix</keyword>
<gene>
    <name evidence="3" type="ORF">BT67DRAFT_258666</name>
</gene>
<keyword evidence="4" id="KW-1185">Reference proteome</keyword>
<evidence type="ECO:0000313" key="4">
    <source>
        <dbReference type="Proteomes" id="UP001304895"/>
    </source>
</evidence>
<dbReference type="AlphaFoldDB" id="A0AAN6UMX8"/>
<reference evidence="3" key="2">
    <citation type="submission" date="2023-05" db="EMBL/GenBank/DDBJ databases">
        <authorList>
            <consortium name="Lawrence Berkeley National Laboratory"/>
            <person name="Steindorff A."/>
            <person name="Hensen N."/>
            <person name="Bonometti L."/>
            <person name="Westerberg I."/>
            <person name="Brannstrom I.O."/>
            <person name="Guillou S."/>
            <person name="Cros-Aarteil S."/>
            <person name="Calhoun S."/>
            <person name="Haridas S."/>
            <person name="Kuo A."/>
            <person name="Mondo S."/>
            <person name="Pangilinan J."/>
            <person name="Riley R."/>
            <person name="Labutti K."/>
            <person name="Andreopoulos B."/>
            <person name="Lipzen A."/>
            <person name="Chen C."/>
            <person name="Yanf M."/>
            <person name="Daum C."/>
            <person name="Ng V."/>
            <person name="Clum A."/>
            <person name="Ohm R."/>
            <person name="Martin F."/>
            <person name="Silar P."/>
            <person name="Natvig D."/>
            <person name="Lalanne C."/>
            <person name="Gautier V."/>
            <person name="Ament-Velasquez S.L."/>
            <person name="Kruys A."/>
            <person name="Hutchinson M.I."/>
            <person name="Powell A.J."/>
            <person name="Barry K."/>
            <person name="Miller A.N."/>
            <person name="Grigoriev I.V."/>
            <person name="Debuchy R."/>
            <person name="Gladieux P."/>
            <person name="Thoren M.H."/>
            <person name="Johannesson H."/>
        </authorList>
    </citation>
    <scope>NUCLEOTIDE SEQUENCE</scope>
    <source>
        <strain evidence="3">CBS 123565</strain>
    </source>
</reference>
<proteinExistence type="predicted"/>
<evidence type="ECO:0000256" key="1">
    <source>
        <dbReference type="SAM" id="Phobius"/>
    </source>
</evidence>
<dbReference type="EMBL" id="MU853405">
    <property type="protein sequence ID" value="KAK4135719.1"/>
    <property type="molecule type" value="Genomic_DNA"/>
</dbReference>
<feature type="chain" id="PRO_5042927739" evidence="2">
    <location>
        <begin position="29"/>
        <end position="196"/>
    </location>
</feature>
<feature type="transmembrane region" description="Helical" evidence="1">
    <location>
        <begin position="65"/>
        <end position="82"/>
    </location>
</feature>